<accession>A0ABP4HKA8</accession>
<protein>
    <submittedName>
        <fullName evidence="3">Penicillin-binding transpeptidase domain-containing protein</fullName>
    </submittedName>
</protein>
<feature type="domain" description="Penicillin-binding protein transpeptidase" evidence="2">
    <location>
        <begin position="310"/>
        <end position="581"/>
    </location>
</feature>
<dbReference type="InterPro" id="IPR012338">
    <property type="entry name" value="Beta-lactam/transpept-like"/>
</dbReference>
<dbReference type="PANTHER" id="PTHR30627:SF24">
    <property type="entry name" value="PENICILLIN-BINDING PROTEIN 4B"/>
    <property type="match status" value="1"/>
</dbReference>
<keyword evidence="4" id="KW-1185">Reference proteome</keyword>
<evidence type="ECO:0000256" key="1">
    <source>
        <dbReference type="SAM" id="MobiDB-lite"/>
    </source>
</evidence>
<dbReference type="EMBL" id="BAAALF010000172">
    <property type="protein sequence ID" value="GAA1265875.1"/>
    <property type="molecule type" value="Genomic_DNA"/>
</dbReference>
<feature type="region of interest" description="Disordered" evidence="1">
    <location>
        <begin position="112"/>
        <end position="148"/>
    </location>
</feature>
<dbReference type="RefSeq" id="WP_344445583.1">
    <property type="nucleotide sequence ID" value="NZ_BAAALF010000172.1"/>
</dbReference>
<evidence type="ECO:0000313" key="3">
    <source>
        <dbReference type="EMBL" id="GAA1265875.1"/>
    </source>
</evidence>
<dbReference type="InterPro" id="IPR050515">
    <property type="entry name" value="Beta-lactam/transpept"/>
</dbReference>
<dbReference type="InterPro" id="IPR001460">
    <property type="entry name" value="PCN-bd_Tpept"/>
</dbReference>
<dbReference type="Pfam" id="PF00905">
    <property type="entry name" value="Transpeptidase"/>
    <property type="match status" value="1"/>
</dbReference>
<proteinExistence type="predicted"/>
<organism evidence="3 4">
    <name type="scientific">Kitasatospora nipponensis</name>
    <dbReference type="NCBI Taxonomy" id="258049"/>
    <lineage>
        <taxon>Bacteria</taxon>
        <taxon>Bacillati</taxon>
        <taxon>Actinomycetota</taxon>
        <taxon>Actinomycetes</taxon>
        <taxon>Kitasatosporales</taxon>
        <taxon>Streptomycetaceae</taxon>
        <taxon>Kitasatospora</taxon>
    </lineage>
</organism>
<dbReference type="SUPFAM" id="SSF56601">
    <property type="entry name" value="beta-lactamase/transpeptidase-like"/>
    <property type="match status" value="1"/>
</dbReference>
<evidence type="ECO:0000313" key="4">
    <source>
        <dbReference type="Proteomes" id="UP001500037"/>
    </source>
</evidence>
<comment type="caution">
    <text evidence="3">The sequence shown here is derived from an EMBL/GenBank/DDBJ whole genome shotgun (WGS) entry which is preliminary data.</text>
</comment>
<name>A0ABP4HKA8_9ACTN</name>
<dbReference type="PANTHER" id="PTHR30627">
    <property type="entry name" value="PEPTIDOGLYCAN D,D-TRANSPEPTIDASE"/>
    <property type="match status" value="1"/>
</dbReference>
<sequence>MRQGAKTGIISAIAAAMLAAGGYGAYSLVGSDKKTSADSAPKVRTVVAEAPAADLAANGAKDFLDAWSKGDLAGASQLTDDPQGSLAALSAFRDKVKPSAVTLTPGGPATPAAFASATAGPSGAAATSPAPSAAGSPTGGAPASPSASAAPANQVLLSYKSKVEFAGTTNVWNYTGYVGMVKMSDGKAAVHWAPTVIHPHLGAGETITTQPVFNPPTKITDRNGQPLTNFPSLSQILLKFQQGAPTGDPNDAGTGVVITDDAGKNKPEPLFTVVDPKPGKPFKLTIDANLQAAAEKAVSEQYAKGNKTSAMVAIEPSSGHILAVANAPATGFNTAFLGATAPGSTMKVITATALLEAGLDPNATMPCPDHITTGTTYHNDFTGDQLTNTFTQDFTISCNTAFIKQGGLSLQSGQLASVAKDVFGIGVPWKTGISNVDGVVPGAGQSKDETAGEYIGQGKVTMNPLAMASVAATVQSGTFKMPILVDGLPQQPAARQLSPDVLAKLRSMMNSVVTDPQGTATPAMKGITGQMFGGKTGTAEVSATAPTNSWFTGYKDNLAVSAEVLGGGFGAQAAAPAVAEVFKVGNGG</sequence>
<dbReference type="Proteomes" id="UP001500037">
    <property type="component" value="Unassembled WGS sequence"/>
</dbReference>
<gene>
    <name evidence="3" type="ORF">GCM10009665_63770</name>
</gene>
<reference evidence="4" key="1">
    <citation type="journal article" date="2019" name="Int. J. Syst. Evol. Microbiol.">
        <title>The Global Catalogue of Microorganisms (GCM) 10K type strain sequencing project: providing services to taxonomists for standard genome sequencing and annotation.</title>
        <authorList>
            <consortium name="The Broad Institute Genomics Platform"/>
            <consortium name="The Broad Institute Genome Sequencing Center for Infectious Disease"/>
            <person name="Wu L."/>
            <person name="Ma J."/>
        </authorList>
    </citation>
    <scope>NUCLEOTIDE SEQUENCE [LARGE SCALE GENOMIC DNA]</scope>
    <source>
        <strain evidence="4">JCM 13004</strain>
    </source>
</reference>
<dbReference type="Gene3D" id="3.40.710.10">
    <property type="entry name" value="DD-peptidase/beta-lactamase superfamily"/>
    <property type="match status" value="1"/>
</dbReference>
<evidence type="ECO:0000259" key="2">
    <source>
        <dbReference type="Pfam" id="PF00905"/>
    </source>
</evidence>